<dbReference type="InterPro" id="IPR010982">
    <property type="entry name" value="Lambda_DNA-bd_dom_sf"/>
</dbReference>
<dbReference type="SUPFAM" id="SSF47413">
    <property type="entry name" value="lambda repressor-like DNA-binding domains"/>
    <property type="match status" value="1"/>
</dbReference>
<evidence type="ECO:0000313" key="3">
    <source>
        <dbReference type="EMBL" id="MEX5728491.1"/>
    </source>
</evidence>
<dbReference type="RefSeq" id="WP_125403147.1">
    <property type="nucleotide sequence ID" value="NZ_JBEHHI010000002.1"/>
</dbReference>
<dbReference type="Gene3D" id="1.10.10.2910">
    <property type="match status" value="1"/>
</dbReference>
<accession>A0ABV3XT24</accession>
<evidence type="ECO:0000259" key="2">
    <source>
        <dbReference type="PROSITE" id="PS50943"/>
    </source>
</evidence>
<dbReference type="Gene3D" id="1.10.260.40">
    <property type="entry name" value="lambda repressor-like DNA-binding domains"/>
    <property type="match status" value="1"/>
</dbReference>
<dbReference type="Pfam" id="PF01381">
    <property type="entry name" value="HTH_3"/>
    <property type="match status" value="1"/>
</dbReference>
<dbReference type="InterPro" id="IPR052345">
    <property type="entry name" value="Rad_response_metalloprotease"/>
</dbReference>
<reference evidence="3 4" key="1">
    <citation type="submission" date="2024-06" db="EMBL/GenBank/DDBJ databases">
        <title>Genome of Rhodovulum iodosum, a marine photoferrotroph.</title>
        <authorList>
            <person name="Bianchini G."/>
            <person name="Nikeleit V."/>
            <person name="Kappler A."/>
            <person name="Bryce C."/>
            <person name="Sanchez-Baracaldo P."/>
        </authorList>
    </citation>
    <scope>NUCLEOTIDE SEQUENCE [LARGE SCALE GENOMIC DNA]</scope>
    <source>
        <strain evidence="3 4">UT/N1</strain>
    </source>
</reference>
<dbReference type="Pfam" id="PF06114">
    <property type="entry name" value="Peptidase_M78"/>
    <property type="match status" value="1"/>
</dbReference>
<organism evidence="3 4">
    <name type="scientific">Rhodovulum iodosum</name>
    <dbReference type="NCBI Taxonomy" id="68291"/>
    <lineage>
        <taxon>Bacteria</taxon>
        <taxon>Pseudomonadati</taxon>
        <taxon>Pseudomonadota</taxon>
        <taxon>Alphaproteobacteria</taxon>
        <taxon>Rhodobacterales</taxon>
        <taxon>Paracoccaceae</taxon>
        <taxon>Rhodovulum</taxon>
    </lineage>
</organism>
<dbReference type="InterPro" id="IPR001387">
    <property type="entry name" value="Cro/C1-type_HTH"/>
</dbReference>
<dbReference type="PANTHER" id="PTHR43236:SF2">
    <property type="entry name" value="BLL0069 PROTEIN"/>
    <property type="match status" value="1"/>
</dbReference>
<sequence>MDTGIILNEKELREARTRVAAFDEALATERSLSRVVEGLPPEVVKQVAATMRSERADLSDAIEAYEAAKETGKPAHLETRADRDPGLMLIVARIAKGFSQRDLAWRLGLKEQQVQRYEADRYNSISMKNYARVAALLGVRLSAAIEPDPQFRGLDMVIDNVTKSDIKKILKHGRDHGWFGADMTEDQLRRLIAENRIDFGSPTLLRTGLNVNDHSEDILLHAWRARVATRAAEIIAKGVARYNPAETGWLGELSKLSIHGDGPKRAQQLLLDNGVVLVAERQIQGLAIDGAAFIVNSVPVIGLTLRRDDIGNFWFSLLHEVGHVVLHRLTGLRGGFFDQFREGEAEPEDLDDQEAQADAFASNMLVPDELWRRSPARIAKSPKVIEKFAKDIGIHSAIVYGRIRKERNDYSLFSQKIGGKTVRKQLIEQPDKEKNDAAISSSTAI</sequence>
<dbReference type="PROSITE" id="PS50943">
    <property type="entry name" value="HTH_CROC1"/>
    <property type="match status" value="1"/>
</dbReference>
<dbReference type="EMBL" id="JBEHHI010000002">
    <property type="protein sequence ID" value="MEX5728491.1"/>
    <property type="molecule type" value="Genomic_DNA"/>
</dbReference>
<dbReference type="PANTHER" id="PTHR43236">
    <property type="entry name" value="ANTITOXIN HIGA1"/>
    <property type="match status" value="1"/>
</dbReference>
<gene>
    <name evidence="3" type="ORF">Ga0609869_001844</name>
</gene>
<name>A0ABV3XT24_9RHOB</name>
<feature type="domain" description="HTH cro/C1-type" evidence="2">
    <location>
        <begin position="89"/>
        <end position="144"/>
    </location>
</feature>
<evidence type="ECO:0000313" key="4">
    <source>
        <dbReference type="Proteomes" id="UP001560019"/>
    </source>
</evidence>
<comment type="similarity">
    <text evidence="1">Belongs to the short-chain fatty acyl-CoA assimilation regulator (ScfR) family.</text>
</comment>
<comment type="caution">
    <text evidence="3">The sequence shown here is derived from an EMBL/GenBank/DDBJ whole genome shotgun (WGS) entry which is preliminary data.</text>
</comment>
<dbReference type="Proteomes" id="UP001560019">
    <property type="component" value="Unassembled WGS sequence"/>
</dbReference>
<proteinExistence type="inferred from homology"/>
<dbReference type="SMART" id="SM00530">
    <property type="entry name" value="HTH_XRE"/>
    <property type="match status" value="1"/>
</dbReference>
<dbReference type="InterPro" id="IPR010359">
    <property type="entry name" value="IrrE_HExxH"/>
</dbReference>
<evidence type="ECO:0000256" key="1">
    <source>
        <dbReference type="ARBA" id="ARBA00007227"/>
    </source>
</evidence>
<protein>
    <submittedName>
        <fullName evidence="3">HTH-type transcriptional regulator/antitoxin HigA</fullName>
    </submittedName>
</protein>
<dbReference type="CDD" id="cd00093">
    <property type="entry name" value="HTH_XRE"/>
    <property type="match status" value="1"/>
</dbReference>
<keyword evidence="4" id="KW-1185">Reference proteome</keyword>